<dbReference type="PIRSF" id="PIRSF035875">
    <property type="entry name" value="RNase_BN"/>
    <property type="match status" value="1"/>
</dbReference>
<evidence type="ECO:0000313" key="7">
    <source>
        <dbReference type="EMBL" id="QKE93240.1"/>
    </source>
</evidence>
<evidence type="ECO:0000256" key="2">
    <source>
        <dbReference type="ARBA" id="ARBA00022475"/>
    </source>
</evidence>
<feature type="transmembrane region" description="Helical" evidence="6">
    <location>
        <begin position="294"/>
        <end position="314"/>
    </location>
</feature>
<comment type="subcellular location">
    <subcellularLocation>
        <location evidence="1">Cell membrane</location>
        <topology evidence="1">Multi-pass membrane protein</topology>
    </subcellularLocation>
</comment>
<dbReference type="PANTHER" id="PTHR30213:SF0">
    <property type="entry name" value="UPF0761 MEMBRANE PROTEIN YIHY"/>
    <property type="match status" value="1"/>
</dbReference>
<evidence type="ECO:0000256" key="6">
    <source>
        <dbReference type="SAM" id="Phobius"/>
    </source>
</evidence>
<dbReference type="Proteomes" id="UP000500767">
    <property type="component" value="Plasmid unnamed1"/>
</dbReference>
<dbReference type="GO" id="GO:0005886">
    <property type="term" value="C:plasma membrane"/>
    <property type="evidence" value="ECO:0007669"/>
    <property type="project" value="UniProtKB-SubCell"/>
</dbReference>
<sequence>MRSKLEHPALITALGITGLLVGALTRWTDTTPASAPVTPRRVAGRCARPARPAARSGWAIAKAVVSQVFSDRLMTEAAGVTFYTLLAIFPALAALISIYGLVADPRTIAGQLSALQGIMPGGGMDILKEQVESLISNGGKGLGVGLMFGVVTSLWSANQGTKALFEALNVINAETESRGFVHRTLVTLAFTLGALAFIVLAMGAVVVVPIVLKFLGLTGIGAAVLQYARWPLLLAVVGVLLALVYRFGPSREPATWRLISCGSGFAAVSWLAGSAVFSWYVANFGSYNKTYGSLGAVVGFMTWIWISVIIILVGGELNAELEDRLDPDADGAGP</sequence>
<gene>
    <name evidence="7" type="ORF">HN018_24005</name>
</gene>
<geneLocation type="plasmid" evidence="7 8">
    <name>unnamed1</name>
</geneLocation>
<evidence type="ECO:0000256" key="4">
    <source>
        <dbReference type="ARBA" id="ARBA00022989"/>
    </source>
</evidence>
<dbReference type="KEGG" id="lck:HN018_24005"/>
<dbReference type="NCBIfam" id="TIGR00765">
    <property type="entry name" value="yihY_not_rbn"/>
    <property type="match status" value="1"/>
</dbReference>
<organism evidence="7 8">
    <name type="scientific">Lichenicola cladoniae</name>
    <dbReference type="NCBI Taxonomy" id="1484109"/>
    <lineage>
        <taxon>Bacteria</taxon>
        <taxon>Pseudomonadati</taxon>
        <taxon>Pseudomonadota</taxon>
        <taxon>Alphaproteobacteria</taxon>
        <taxon>Acetobacterales</taxon>
        <taxon>Acetobacteraceae</taxon>
        <taxon>Lichenicola</taxon>
    </lineage>
</organism>
<feature type="transmembrane region" description="Helical" evidence="6">
    <location>
        <begin position="227"/>
        <end position="247"/>
    </location>
</feature>
<keyword evidence="2" id="KW-1003">Cell membrane</keyword>
<evidence type="ECO:0000256" key="1">
    <source>
        <dbReference type="ARBA" id="ARBA00004651"/>
    </source>
</evidence>
<keyword evidence="7" id="KW-0614">Plasmid</keyword>
<keyword evidence="8" id="KW-1185">Reference proteome</keyword>
<feature type="transmembrane region" description="Helical" evidence="6">
    <location>
        <begin position="185"/>
        <end position="215"/>
    </location>
</feature>
<protein>
    <submittedName>
        <fullName evidence="7">YihY/virulence factor BrkB family protein</fullName>
    </submittedName>
</protein>
<feature type="transmembrane region" description="Helical" evidence="6">
    <location>
        <begin position="259"/>
        <end position="282"/>
    </location>
</feature>
<proteinExistence type="predicted"/>
<dbReference type="InterPro" id="IPR017039">
    <property type="entry name" value="Virul_fac_BrkB"/>
</dbReference>
<dbReference type="EMBL" id="CP053709">
    <property type="protein sequence ID" value="QKE93240.1"/>
    <property type="molecule type" value="Genomic_DNA"/>
</dbReference>
<keyword evidence="5 6" id="KW-0472">Membrane</keyword>
<reference evidence="7 8" key="1">
    <citation type="journal article" date="2014" name="World J. Microbiol. Biotechnol.">
        <title>Biodiversity and physiological characteristics of Antarctic and Arctic lichens-associated bacteria.</title>
        <authorList>
            <person name="Lee Y.M."/>
            <person name="Kim E.H."/>
            <person name="Lee H.K."/>
            <person name="Hong S.G."/>
        </authorList>
    </citation>
    <scope>NUCLEOTIDE SEQUENCE [LARGE SCALE GENOMIC DNA]</scope>
    <source>
        <strain evidence="7 8">PAMC 26569</strain>
        <plasmid evidence="7">unnamed1</plasmid>
    </source>
</reference>
<dbReference type="RefSeq" id="WP_171837844.1">
    <property type="nucleotide sequence ID" value="NZ_CP053709.1"/>
</dbReference>
<evidence type="ECO:0000256" key="3">
    <source>
        <dbReference type="ARBA" id="ARBA00022692"/>
    </source>
</evidence>
<dbReference type="AlphaFoldDB" id="A0A6M8HY25"/>
<evidence type="ECO:0000256" key="5">
    <source>
        <dbReference type="ARBA" id="ARBA00023136"/>
    </source>
</evidence>
<dbReference type="PANTHER" id="PTHR30213">
    <property type="entry name" value="INNER MEMBRANE PROTEIN YHJD"/>
    <property type="match status" value="1"/>
</dbReference>
<dbReference type="Pfam" id="PF03631">
    <property type="entry name" value="Virul_fac_BrkB"/>
    <property type="match status" value="1"/>
</dbReference>
<keyword evidence="4 6" id="KW-1133">Transmembrane helix</keyword>
<keyword evidence="3 6" id="KW-0812">Transmembrane</keyword>
<name>A0A6M8HY25_9PROT</name>
<feature type="transmembrane region" description="Helical" evidence="6">
    <location>
        <begin position="80"/>
        <end position="102"/>
    </location>
</feature>
<accession>A0A6M8HY25</accession>
<evidence type="ECO:0000313" key="8">
    <source>
        <dbReference type="Proteomes" id="UP000500767"/>
    </source>
</evidence>